<dbReference type="Proteomes" id="UP001299068">
    <property type="component" value="Unassembled WGS sequence"/>
</dbReference>
<evidence type="ECO:0000313" key="5">
    <source>
        <dbReference type="EMBL" id="MBY0754043.1"/>
    </source>
</evidence>
<feature type="domain" description="Plastocyanin-like" evidence="4">
    <location>
        <begin position="92"/>
        <end position="220"/>
    </location>
</feature>
<dbReference type="PANTHER" id="PTHR48267:SF1">
    <property type="entry name" value="BILIRUBIN OXIDASE"/>
    <property type="match status" value="1"/>
</dbReference>
<reference evidence="5 6" key="1">
    <citation type="journal article" date="2021" name="Cell Host Microbe">
        <title>in vivo commensal control of Clostridioides difficile virulence.</title>
        <authorList>
            <person name="Girinathan B.P."/>
            <person name="Dibenedetto N."/>
            <person name="Worley J.N."/>
            <person name="Peltier J."/>
            <person name="Arrieta-Ortiz M.L."/>
            <person name="Rupa Christinal Immanuel S."/>
            <person name="Lavin R."/>
            <person name="Delaney M.L."/>
            <person name="Cummins C."/>
            <person name="Hoffmann M."/>
            <person name="Luo Y."/>
            <person name="Gonzalez-Escalona N."/>
            <person name="Allard M."/>
            <person name="Onderdonk A.B."/>
            <person name="Gerber G.K."/>
            <person name="Sonenshein A.L."/>
            <person name="Baliga N."/>
            <person name="Dupuy B."/>
            <person name="Bry L."/>
        </authorList>
    </citation>
    <scope>NUCLEOTIDE SEQUENCE [LARGE SCALE GENOMIC DNA]</scope>
    <source>
        <strain evidence="5 6">DSM 599</strain>
    </source>
</reference>
<dbReference type="Pfam" id="PF07731">
    <property type="entry name" value="Cu-oxidase_2"/>
    <property type="match status" value="1"/>
</dbReference>
<evidence type="ECO:0000256" key="2">
    <source>
        <dbReference type="SAM" id="MobiDB-lite"/>
    </source>
</evidence>
<name>A0ABS7KT99_CLOSR</name>
<dbReference type="PANTHER" id="PTHR48267">
    <property type="entry name" value="CUPREDOXIN SUPERFAMILY PROTEIN"/>
    <property type="match status" value="1"/>
</dbReference>
<dbReference type="InterPro" id="IPR008972">
    <property type="entry name" value="Cupredoxin"/>
</dbReference>
<dbReference type="InterPro" id="IPR011707">
    <property type="entry name" value="Cu-oxidase-like_N"/>
</dbReference>
<dbReference type="InterPro" id="IPR011706">
    <property type="entry name" value="Cu-oxidase_C"/>
</dbReference>
<feature type="region of interest" description="Disordered" evidence="2">
    <location>
        <begin position="1"/>
        <end position="50"/>
    </location>
</feature>
<dbReference type="InterPro" id="IPR045087">
    <property type="entry name" value="Cu-oxidase_fam"/>
</dbReference>
<feature type="domain" description="Plastocyanin-like" evidence="3">
    <location>
        <begin position="427"/>
        <end position="547"/>
    </location>
</feature>
<evidence type="ECO:0000259" key="4">
    <source>
        <dbReference type="Pfam" id="PF07732"/>
    </source>
</evidence>
<dbReference type="SUPFAM" id="SSF49503">
    <property type="entry name" value="Cupredoxins"/>
    <property type="match status" value="3"/>
</dbReference>
<dbReference type="Gene3D" id="2.60.40.420">
    <property type="entry name" value="Cupredoxins - blue copper proteins"/>
    <property type="match status" value="3"/>
</dbReference>
<dbReference type="EMBL" id="JAIKTU010000001">
    <property type="protein sequence ID" value="MBY0754043.1"/>
    <property type="molecule type" value="Genomic_DNA"/>
</dbReference>
<dbReference type="CDD" id="cd13891">
    <property type="entry name" value="CuRO_3_CotA_like"/>
    <property type="match status" value="1"/>
</dbReference>
<evidence type="ECO:0000313" key="6">
    <source>
        <dbReference type="Proteomes" id="UP001299068"/>
    </source>
</evidence>
<feature type="compositionally biased region" description="Acidic residues" evidence="2">
    <location>
        <begin position="7"/>
        <end position="18"/>
    </location>
</feature>
<proteinExistence type="inferred from homology"/>
<dbReference type="CDD" id="cd13844">
    <property type="entry name" value="CuRO_1_BOD_CotA_like"/>
    <property type="match status" value="1"/>
</dbReference>
<gene>
    <name evidence="5" type="ORF">K5V21_01105</name>
</gene>
<organism evidence="5 6">
    <name type="scientific">Clostridium sardiniense</name>
    <name type="common">Clostridium absonum</name>
    <dbReference type="NCBI Taxonomy" id="29369"/>
    <lineage>
        <taxon>Bacteria</taxon>
        <taxon>Bacillati</taxon>
        <taxon>Bacillota</taxon>
        <taxon>Clostridia</taxon>
        <taxon>Eubacteriales</taxon>
        <taxon>Clostridiaceae</taxon>
        <taxon>Clostridium</taxon>
    </lineage>
</organism>
<accession>A0ABS7KT99</accession>
<dbReference type="Pfam" id="PF07732">
    <property type="entry name" value="Cu-oxidase_3"/>
    <property type="match status" value="1"/>
</dbReference>
<sequence length="549" mass="63607">MKKEEEEVKTEEEANEEEEKIKKEEKPSNRDGRQNRKVNPSDPDTISKFRDPLVIPPIARSINSCDNTNKNPYYNIVMREARHKFHRDFPFTKIWGYNGIYPGPTIEVAKDSAISVKWTNYLPDKHFLPIDHSLHSTIDLPDVRSVVHVHGANVDSDSDGHPEAWFTKDYSQVGKKFTRKVYEYTNHQPGTTLWYHDHSMGITRLNVYAGLAGFYIIRDSLEKRLNLPRGRYEIPLLIQDKSFNEDGSLFYPDRVVNNPNAPIPSIVGLFFGNTIAVNGKLWPYLNVEPRKYRFRILNGSNGRPYDLSLSNGESFYQIGTDGGFIDHTMEVSSITLEPAERVDVIIDFSKFKGEEITLLNSGFGADNNTNVIMKFKVVMPLTDADTSEIPEEINHAEPINQTLVKNTRFLPLTQRLDRFNRQMFLLDDKTWTDPTTEKPEIDSIEIWNIINTFPFPHPIHVHLVQFKILDRTPFDVEEYRRTGEIVFTGPPEEPLDFEKGFKDTVRVDGGKITRIIMHFKDHVGDFVWHCHILEHEDYDMMRPLRVLKD</sequence>
<dbReference type="CDD" id="cd13868">
    <property type="entry name" value="CuRO_2_CotA_like"/>
    <property type="match status" value="1"/>
</dbReference>
<evidence type="ECO:0000259" key="3">
    <source>
        <dbReference type="Pfam" id="PF07731"/>
    </source>
</evidence>
<evidence type="ECO:0000256" key="1">
    <source>
        <dbReference type="ARBA" id="ARBA00010609"/>
    </source>
</evidence>
<feature type="compositionally biased region" description="Basic and acidic residues" evidence="2">
    <location>
        <begin position="19"/>
        <end position="34"/>
    </location>
</feature>
<protein>
    <submittedName>
        <fullName evidence="5">Multicopper oxidase domain-containing protein</fullName>
    </submittedName>
</protein>
<comment type="similarity">
    <text evidence="1">Belongs to the multicopper oxidase family.</text>
</comment>
<comment type="caution">
    <text evidence="5">The sequence shown here is derived from an EMBL/GenBank/DDBJ whole genome shotgun (WGS) entry which is preliminary data.</text>
</comment>
<keyword evidence="6" id="KW-1185">Reference proteome</keyword>